<dbReference type="RefSeq" id="WP_053011736.1">
    <property type="nucleotide sequence ID" value="NZ_CP046293.1"/>
</dbReference>
<accession>A0ABX6FDA2</accession>
<name>A0ABX6FDA2_YERIN</name>
<reference evidence="1 2" key="1">
    <citation type="submission" date="2019-11" db="EMBL/GenBank/DDBJ databases">
        <title>FDA dAtabase for Regulatory Grade micrObial Sequences (FDA-ARGOS): Supporting development and validation of Infectious Disease Dx tests.</title>
        <authorList>
            <person name="Patel R."/>
            <person name="Rucinski S."/>
            <person name="Tallon L."/>
            <person name="Sadzewicz L."/>
            <person name="Vavikolanu K."/>
            <person name="Mehta A."/>
            <person name="Aluvathingal J."/>
            <person name="Nadendla S."/>
            <person name="Nandy P."/>
            <person name="Geyer C."/>
            <person name="Yan Y."/>
            <person name="Sichtig H."/>
        </authorList>
    </citation>
    <scope>NUCLEOTIDE SEQUENCE [LARGE SCALE GENOMIC DNA]</scope>
    <source>
        <strain evidence="1 2">FDAARGOS_729</strain>
    </source>
</reference>
<organism evidence="1 2">
    <name type="scientific">Yersinia intermedia</name>
    <dbReference type="NCBI Taxonomy" id="631"/>
    <lineage>
        <taxon>Bacteria</taxon>
        <taxon>Pseudomonadati</taxon>
        <taxon>Pseudomonadota</taxon>
        <taxon>Gammaproteobacteria</taxon>
        <taxon>Enterobacterales</taxon>
        <taxon>Yersiniaceae</taxon>
        <taxon>Yersinia</taxon>
    </lineage>
</organism>
<dbReference type="PANTHER" id="PTHR30451:SF21">
    <property type="entry name" value="FIMBRIAL USHER DOMAIN-CONTAINING PROTEIN YDET-RELATED"/>
    <property type="match status" value="1"/>
</dbReference>
<evidence type="ECO:0000313" key="1">
    <source>
        <dbReference type="EMBL" id="QGR71737.1"/>
    </source>
</evidence>
<dbReference type="EMBL" id="CP046294">
    <property type="protein sequence ID" value="QGR71737.1"/>
    <property type="molecule type" value="Genomic_DNA"/>
</dbReference>
<proteinExistence type="predicted"/>
<gene>
    <name evidence="1" type="ORF">FOC37_16030</name>
</gene>
<sequence>MQGQDEQQQGRSYRLRYAKSLLSTGTAVDLAAYRYSTRHYYSFSDFNNLGYELNDSQVPWALERQRSNFQMRVSQQLGDWGLCICQPPSVF</sequence>
<evidence type="ECO:0000313" key="2">
    <source>
        <dbReference type="Proteomes" id="UP000424966"/>
    </source>
</evidence>
<dbReference type="InterPro" id="IPR000015">
    <property type="entry name" value="Fimb_usher"/>
</dbReference>
<dbReference type="PANTHER" id="PTHR30451">
    <property type="entry name" value="OUTER MEMBRANE USHER PROTEIN"/>
    <property type="match status" value="1"/>
</dbReference>
<dbReference type="Proteomes" id="UP000424966">
    <property type="component" value="Chromosome"/>
</dbReference>
<protein>
    <submittedName>
        <fullName evidence="1">Fimbria/pilus outer membrane usher protein</fullName>
    </submittedName>
</protein>
<keyword evidence="2" id="KW-1185">Reference proteome</keyword>
<dbReference type="Pfam" id="PF00577">
    <property type="entry name" value="Usher"/>
    <property type="match status" value="1"/>
</dbReference>
<dbReference type="GeneID" id="58047803"/>